<dbReference type="STRING" id="316067.Geob_3790"/>
<dbReference type="SUPFAM" id="SSF55874">
    <property type="entry name" value="ATPase domain of HSP90 chaperone/DNA topoisomerase II/histidine kinase"/>
    <property type="match status" value="1"/>
</dbReference>
<evidence type="ECO:0000313" key="7">
    <source>
        <dbReference type="EMBL" id="ACM22128.1"/>
    </source>
</evidence>
<evidence type="ECO:0000256" key="2">
    <source>
        <dbReference type="ARBA" id="ARBA00012438"/>
    </source>
</evidence>
<dbReference type="GO" id="GO:0000155">
    <property type="term" value="F:phosphorelay sensor kinase activity"/>
    <property type="evidence" value="ECO:0007669"/>
    <property type="project" value="InterPro"/>
</dbReference>
<dbReference type="EC" id="2.7.13.3" evidence="2"/>
<dbReference type="PANTHER" id="PTHR43304">
    <property type="entry name" value="PHYTOCHROME-LIKE PROTEIN CPH1"/>
    <property type="match status" value="1"/>
</dbReference>
<proteinExistence type="predicted"/>
<protein>
    <recommendedName>
        <fullName evidence="2">histidine kinase</fullName>
        <ecNumber evidence="2">2.7.13.3</ecNumber>
    </recommendedName>
</protein>
<dbReference type="Pfam" id="PF08448">
    <property type="entry name" value="PAS_4"/>
    <property type="match status" value="1"/>
</dbReference>
<evidence type="ECO:0000256" key="4">
    <source>
        <dbReference type="ARBA" id="ARBA00022679"/>
    </source>
</evidence>
<dbReference type="InterPro" id="IPR005467">
    <property type="entry name" value="His_kinase_dom"/>
</dbReference>
<dbReference type="Pfam" id="PF00512">
    <property type="entry name" value="HisKA"/>
    <property type="match status" value="1"/>
</dbReference>
<dbReference type="CDD" id="cd16921">
    <property type="entry name" value="HATPase_FilI-like"/>
    <property type="match status" value="1"/>
</dbReference>
<keyword evidence="3" id="KW-0597">Phosphoprotein</keyword>
<keyword evidence="4" id="KW-0808">Transferase</keyword>
<comment type="catalytic activity">
    <reaction evidence="1">
        <text>ATP + protein L-histidine = ADP + protein N-phospho-L-histidine.</text>
        <dbReference type="EC" id="2.7.13.3"/>
    </reaction>
</comment>
<evidence type="ECO:0000313" key="8">
    <source>
        <dbReference type="Proteomes" id="UP000007721"/>
    </source>
</evidence>
<dbReference type="PROSITE" id="PS50109">
    <property type="entry name" value="HIS_KIN"/>
    <property type="match status" value="1"/>
</dbReference>
<dbReference type="Proteomes" id="UP000007721">
    <property type="component" value="Chromosome"/>
</dbReference>
<dbReference type="SUPFAM" id="SSF47384">
    <property type="entry name" value="Homodimeric domain of signal transducing histidine kinase"/>
    <property type="match status" value="1"/>
</dbReference>
<dbReference type="PRINTS" id="PR00344">
    <property type="entry name" value="BCTRLSENSOR"/>
</dbReference>
<keyword evidence="5 7" id="KW-0418">Kinase</keyword>
<dbReference type="AlphaFoldDB" id="B9M7M2"/>
<accession>B9M7M2</accession>
<dbReference type="PANTHER" id="PTHR43304:SF1">
    <property type="entry name" value="PAC DOMAIN-CONTAINING PROTEIN"/>
    <property type="match status" value="1"/>
</dbReference>
<dbReference type="InterPro" id="IPR052162">
    <property type="entry name" value="Sensor_kinase/Photoreceptor"/>
</dbReference>
<dbReference type="NCBIfam" id="TIGR00229">
    <property type="entry name" value="sensory_box"/>
    <property type="match status" value="1"/>
</dbReference>
<dbReference type="Gene3D" id="3.30.450.20">
    <property type="entry name" value="PAS domain"/>
    <property type="match status" value="1"/>
</dbReference>
<dbReference type="CDD" id="cd00082">
    <property type="entry name" value="HisKA"/>
    <property type="match status" value="1"/>
</dbReference>
<gene>
    <name evidence="7" type="ordered locus">Geob_3790</name>
</gene>
<evidence type="ECO:0000259" key="6">
    <source>
        <dbReference type="PROSITE" id="PS50109"/>
    </source>
</evidence>
<dbReference type="SUPFAM" id="SSF55785">
    <property type="entry name" value="PYP-like sensor domain (PAS domain)"/>
    <property type="match status" value="1"/>
</dbReference>
<dbReference type="InterPro" id="IPR003594">
    <property type="entry name" value="HATPase_dom"/>
</dbReference>
<dbReference type="EMBL" id="CP001390">
    <property type="protein sequence ID" value="ACM22128.1"/>
    <property type="molecule type" value="Genomic_DNA"/>
</dbReference>
<dbReference type="InterPro" id="IPR036890">
    <property type="entry name" value="HATPase_C_sf"/>
</dbReference>
<dbReference type="InterPro" id="IPR013656">
    <property type="entry name" value="PAS_4"/>
</dbReference>
<keyword evidence="8" id="KW-1185">Reference proteome</keyword>
<dbReference type="InterPro" id="IPR004358">
    <property type="entry name" value="Sig_transdc_His_kin-like_C"/>
</dbReference>
<dbReference type="eggNOG" id="COG4251">
    <property type="taxonomic scope" value="Bacteria"/>
</dbReference>
<dbReference type="InterPro" id="IPR035965">
    <property type="entry name" value="PAS-like_dom_sf"/>
</dbReference>
<evidence type="ECO:0000256" key="1">
    <source>
        <dbReference type="ARBA" id="ARBA00000085"/>
    </source>
</evidence>
<dbReference type="SMART" id="SM00388">
    <property type="entry name" value="HisKA"/>
    <property type="match status" value="1"/>
</dbReference>
<feature type="domain" description="Histidine kinase" evidence="6">
    <location>
        <begin position="296"/>
        <end position="508"/>
    </location>
</feature>
<evidence type="ECO:0000256" key="3">
    <source>
        <dbReference type="ARBA" id="ARBA00022553"/>
    </source>
</evidence>
<dbReference type="OrthoDB" id="5389501at2"/>
<evidence type="ECO:0000256" key="5">
    <source>
        <dbReference type="ARBA" id="ARBA00022777"/>
    </source>
</evidence>
<dbReference type="Pfam" id="PF02518">
    <property type="entry name" value="HATPase_c"/>
    <property type="match status" value="1"/>
</dbReference>
<dbReference type="InterPro" id="IPR003661">
    <property type="entry name" value="HisK_dim/P_dom"/>
</dbReference>
<organism evidence="7 8">
    <name type="scientific">Geotalea daltonii (strain DSM 22248 / JCM 15807 / FRC-32)</name>
    <name type="common">Geobacter daltonii</name>
    <dbReference type="NCBI Taxonomy" id="316067"/>
    <lineage>
        <taxon>Bacteria</taxon>
        <taxon>Pseudomonadati</taxon>
        <taxon>Thermodesulfobacteriota</taxon>
        <taxon>Desulfuromonadia</taxon>
        <taxon>Geobacterales</taxon>
        <taxon>Geobacteraceae</taxon>
        <taxon>Geotalea</taxon>
    </lineage>
</organism>
<dbReference type="FunFam" id="3.30.565.10:FF:000006">
    <property type="entry name" value="Sensor histidine kinase WalK"/>
    <property type="match status" value="1"/>
</dbReference>
<dbReference type="InterPro" id="IPR000014">
    <property type="entry name" value="PAS"/>
</dbReference>
<dbReference type="Gene3D" id="1.10.287.130">
    <property type="match status" value="1"/>
</dbReference>
<dbReference type="KEGG" id="geo:Geob_3790"/>
<dbReference type="HOGENOM" id="CLU_000445_114_71_7"/>
<sequence length="508" mass="58205">MAYSSEGKDGGKNEQVVLLLAESRDAGSIPLVLDRIGVSSVVCATAEEIGAEIDRGVGALLMEEEMLSPSIKECLVRTLDHQPPWSELPIIVLLRPGPETEVSRDALLLPWDVTLVERPVRVNTLVAIVRSALRSRRRQYLMRDQLRALEESETRYRTLFDSMDEGFCIIEVIFDGNEKPTDYRFLVTNPAFEKQTSLSNVQGKRVRELLPELEEHWFEIYCRVALTGEPARFQRRAEQLQRWYDVYAFRFKQPEKRQVAILFNDITESKRAEEERERLVADLEHSNRELQQFVHAASHDLQEPLRMVSSYMQLLQRKYGGKLDETADTYIHYAVDGTRRMQSLIEGLLKYSRIGRADFAWVDTNKSFADATANLATAIEESQAEVTSTRLPSIWGDATQMLQLMQNLISNGLKYRKPDVHPHVFVTAELGAQEWLFSVRDNGIGIKQEDFDKIFQIFQRLHTQEEYSGTGIGLASCKKIVEQHQGRIWLESTPGEGTTFFFTIPQKI</sequence>
<name>B9M7M2_GEODF</name>
<reference evidence="7 8" key="1">
    <citation type="submission" date="2009-01" db="EMBL/GenBank/DDBJ databases">
        <title>Complete sequence of Geobacter sp. FRC-32.</title>
        <authorList>
            <consortium name="US DOE Joint Genome Institute"/>
            <person name="Lucas S."/>
            <person name="Copeland A."/>
            <person name="Lapidus A."/>
            <person name="Glavina del Rio T."/>
            <person name="Dalin E."/>
            <person name="Tice H."/>
            <person name="Bruce D."/>
            <person name="Goodwin L."/>
            <person name="Pitluck S."/>
            <person name="Saunders E."/>
            <person name="Brettin T."/>
            <person name="Detter J.C."/>
            <person name="Han C."/>
            <person name="Larimer F."/>
            <person name="Land M."/>
            <person name="Hauser L."/>
            <person name="Kyrpides N."/>
            <person name="Ovchinnikova G."/>
            <person name="Kostka J."/>
            <person name="Richardson P."/>
        </authorList>
    </citation>
    <scope>NUCLEOTIDE SEQUENCE [LARGE SCALE GENOMIC DNA]</scope>
    <source>
        <strain evidence="8">DSM 22248 / JCM 15807 / FRC-32</strain>
    </source>
</reference>
<dbReference type="InterPro" id="IPR036097">
    <property type="entry name" value="HisK_dim/P_sf"/>
</dbReference>
<dbReference type="RefSeq" id="WP_012648854.1">
    <property type="nucleotide sequence ID" value="NC_011979.1"/>
</dbReference>
<dbReference type="Gene3D" id="3.30.565.10">
    <property type="entry name" value="Histidine kinase-like ATPase, C-terminal domain"/>
    <property type="match status" value="1"/>
</dbReference>
<dbReference type="SMART" id="SM00387">
    <property type="entry name" value="HATPase_c"/>
    <property type="match status" value="1"/>
</dbReference>